<dbReference type="AlphaFoldDB" id="A0ABD1XJV3"/>
<feature type="compositionally biased region" description="Basic residues" evidence="1">
    <location>
        <begin position="1"/>
        <end position="17"/>
    </location>
</feature>
<protein>
    <submittedName>
        <fullName evidence="2">Uncharacterized protein</fullName>
    </submittedName>
</protein>
<evidence type="ECO:0000313" key="3">
    <source>
        <dbReference type="Proteomes" id="UP001605036"/>
    </source>
</evidence>
<sequence length="82" mass="8957">MRRTAARASRWKKRRLNPRSSGEDFVGAAGNSGNGELYGNDSLKRNSGFQKERLPPTEESASAFILHLVPEGARLRSGSARA</sequence>
<organism evidence="2 3">
    <name type="scientific">Riccia fluitans</name>
    <dbReference type="NCBI Taxonomy" id="41844"/>
    <lineage>
        <taxon>Eukaryota</taxon>
        <taxon>Viridiplantae</taxon>
        <taxon>Streptophyta</taxon>
        <taxon>Embryophyta</taxon>
        <taxon>Marchantiophyta</taxon>
        <taxon>Marchantiopsida</taxon>
        <taxon>Marchantiidae</taxon>
        <taxon>Marchantiales</taxon>
        <taxon>Ricciaceae</taxon>
        <taxon>Riccia</taxon>
    </lineage>
</organism>
<name>A0ABD1XJV3_9MARC</name>
<accession>A0ABD1XJV3</accession>
<evidence type="ECO:0000256" key="1">
    <source>
        <dbReference type="SAM" id="MobiDB-lite"/>
    </source>
</evidence>
<evidence type="ECO:0000313" key="2">
    <source>
        <dbReference type="EMBL" id="KAL2609232.1"/>
    </source>
</evidence>
<keyword evidence="3" id="KW-1185">Reference proteome</keyword>
<dbReference type="Proteomes" id="UP001605036">
    <property type="component" value="Unassembled WGS sequence"/>
</dbReference>
<dbReference type="EMBL" id="JBHFFA010000008">
    <property type="protein sequence ID" value="KAL2609232.1"/>
    <property type="molecule type" value="Genomic_DNA"/>
</dbReference>
<comment type="caution">
    <text evidence="2">The sequence shown here is derived from an EMBL/GenBank/DDBJ whole genome shotgun (WGS) entry which is preliminary data.</text>
</comment>
<reference evidence="2 3" key="1">
    <citation type="submission" date="2024-09" db="EMBL/GenBank/DDBJ databases">
        <title>Chromosome-scale assembly of Riccia fluitans.</title>
        <authorList>
            <person name="Paukszto L."/>
            <person name="Sawicki J."/>
            <person name="Karawczyk K."/>
            <person name="Piernik-Szablinska J."/>
            <person name="Szczecinska M."/>
            <person name="Mazdziarz M."/>
        </authorList>
    </citation>
    <scope>NUCLEOTIDE SEQUENCE [LARGE SCALE GENOMIC DNA]</scope>
    <source>
        <strain evidence="2">Rf_01</strain>
        <tissue evidence="2">Aerial parts of the thallus</tissue>
    </source>
</reference>
<gene>
    <name evidence="2" type="ORF">R1flu_027805</name>
</gene>
<feature type="region of interest" description="Disordered" evidence="1">
    <location>
        <begin position="1"/>
        <end position="56"/>
    </location>
</feature>
<proteinExistence type="predicted"/>